<evidence type="ECO:0000256" key="8">
    <source>
        <dbReference type="HAMAP-Rule" id="MF_00066"/>
    </source>
</evidence>
<dbReference type="GO" id="GO:0000103">
    <property type="term" value="P:sulfate assimilation"/>
    <property type="evidence" value="ECO:0007669"/>
    <property type="project" value="UniProtKB-UniRule"/>
</dbReference>
<dbReference type="UniPathway" id="UPA00140">
    <property type="reaction ID" value="UER00204"/>
</dbReference>
<dbReference type="SUPFAM" id="SSF88697">
    <property type="entry name" value="PUA domain-like"/>
    <property type="match status" value="1"/>
</dbReference>
<evidence type="ECO:0000259" key="10">
    <source>
        <dbReference type="Pfam" id="PF14306"/>
    </source>
</evidence>
<feature type="domain" description="ATP-sulfurylase PUA-like" evidence="10">
    <location>
        <begin position="5"/>
        <end position="162"/>
    </location>
</feature>
<dbReference type="GO" id="GO:0005524">
    <property type="term" value="F:ATP binding"/>
    <property type="evidence" value="ECO:0007669"/>
    <property type="project" value="UniProtKB-KW"/>
</dbReference>
<reference evidence="11 12" key="1">
    <citation type="submission" date="2019-03" db="EMBL/GenBank/DDBJ databases">
        <title>Genomic Encyclopedia of Type Strains, Phase IV (KMG-IV): sequencing the most valuable type-strain genomes for metagenomic binning, comparative biology and taxonomic classification.</title>
        <authorList>
            <person name="Goeker M."/>
        </authorList>
    </citation>
    <scope>NUCLEOTIDE SEQUENCE [LARGE SCALE GENOMIC DNA]</scope>
    <source>
        <strain evidence="11 12">DSM 45707</strain>
    </source>
</reference>
<evidence type="ECO:0000259" key="9">
    <source>
        <dbReference type="Pfam" id="PF01747"/>
    </source>
</evidence>
<evidence type="ECO:0000313" key="12">
    <source>
        <dbReference type="Proteomes" id="UP000294937"/>
    </source>
</evidence>
<organism evidence="11 12">
    <name type="scientific">Hazenella coriacea</name>
    <dbReference type="NCBI Taxonomy" id="1179467"/>
    <lineage>
        <taxon>Bacteria</taxon>
        <taxon>Bacillati</taxon>
        <taxon>Bacillota</taxon>
        <taxon>Bacilli</taxon>
        <taxon>Bacillales</taxon>
        <taxon>Thermoactinomycetaceae</taxon>
        <taxon>Hazenella</taxon>
    </lineage>
</organism>
<protein>
    <recommendedName>
        <fullName evidence="8">Sulfate adenylyltransferase</fullName>
        <ecNumber evidence="8">2.7.7.4</ecNumber>
    </recommendedName>
    <alternativeName>
        <fullName evidence="8">ATP-sulfurylase</fullName>
    </alternativeName>
    <alternativeName>
        <fullName evidence="8">Sulfate adenylate transferase</fullName>
        <shortName evidence="8">SAT</shortName>
    </alternativeName>
</protein>
<proteinExistence type="inferred from homology"/>
<dbReference type="Pfam" id="PF01747">
    <property type="entry name" value="ATP-sulfurylase"/>
    <property type="match status" value="1"/>
</dbReference>
<dbReference type="RefSeq" id="WP_131924448.1">
    <property type="nucleotide sequence ID" value="NZ_SMAG01000003.1"/>
</dbReference>
<dbReference type="Proteomes" id="UP000294937">
    <property type="component" value="Unassembled WGS sequence"/>
</dbReference>
<keyword evidence="5 8" id="KW-0067">ATP-binding</keyword>
<dbReference type="InterPro" id="IPR002650">
    <property type="entry name" value="Sulphate_adenylyltransferase"/>
</dbReference>
<dbReference type="EMBL" id="SMAG01000003">
    <property type="protein sequence ID" value="TCS95096.1"/>
    <property type="molecule type" value="Genomic_DNA"/>
</dbReference>
<comment type="similarity">
    <text evidence="6 8">Belongs to the sulfate adenylyltransferase family.</text>
</comment>
<dbReference type="InterPro" id="IPR024951">
    <property type="entry name" value="Sulfurylase_cat_dom"/>
</dbReference>
<dbReference type="HAMAP" id="MF_00066">
    <property type="entry name" value="Sulf_adenylyltr"/>
    <property type="match status" value="1"/>
</dbReference>
<dbReference type="PANTHER" id="PTHR43509:SF1">
    <property type="entry name" value="SULFATE ADENYLYLTRANSFERASE"/>
    <property type="match status" value="1"/>
</dbReference>
<dbReference type="CDD" id="cd00517">
    <property type="entry name" value="ATPS"/>
    <property type="match status" value="1"/>
</dbReference>
<comment type="caution">
    <text evidence="11">The sequence shown here is derived from an EMBL/GenBank/DDBJ whole genome shotgun (WGS) entry which is preliminary data.</text>
</comment>
<accession>A0A4R3LCC5</accession>
<gene>
    <name evidence="8" type="primary">sat</name>
    <name evidence="11" type="ORF">EDD58_103522</name>
</gene>
<dbReference type="EC" id="2.7.7.4" evidence="8"/>
<dbReference type="SUPFAM" id="SSF52374">
    <property type="entry name" value="Nucleotidylyl transferase"/>
    <property type="match status" value="1"/>
</dbReference>
<dbReference type="InterPro" id="IPR015947">
    <property type="entry name" value="PUA-like_sf"/>
</dbReference>
<dbReference type="NCBIfam" id="NF003166">
    <property type="entry name" value="PRK04149.1"/>
    <property type="match status" value="1"/>
</dbReference>
<dbReference type="Gene3D" id="3.40.50.620">
    <property type="entry name" value="HUPs"/>
    <property type="match status" value="1"/>
</dbReference>
<evidence type="ECO:0000256" key="5">
    <source>
        <dbReference type="ARBA" id="ARBA00022840"/>
    </source>
</evidence>
<keyword evidence="3 8" id="KW-0548">Nucleotidyltransferase</keyword>
<keyword evidence="12" id="KW-1185">Reference proteome</keyword>
<dbReference type="GO" id="GO:0070814">
    <property type="term" value="P:hydrogen sulfide biosynthetic process"/>
    <property type="evidence" value="ECO:0007669"/>
    <property type="project" value="UniProtKB-UniRule"/>
</dbReference>
<evidence type="ECO:0000313" key="11">
    <source>
        <dbReference type="EMBL" id="TCS95096.1"/>
    </source>
</evidence>
<dbReference type="GO" id="GO:0004781">
    <property type="term" value="F:sulfate adenylyltransferase (ATP) activity"/>
    <property type="evidence" value="ECO:0007669"/>
    <property type="project" value="UniProtKB-UniRule"/>
</dbReference>
<dbReference type="InterPro" id="IPR014729">
    <property type="entry name" value="Rossmann-like_a/b/a_fold"/>
</dbReference>
<name>A0A4R3LCC5_9BACL</name>
<evidence type="ECO:0000256" key="7">
    <source>
        <dbReference type="ARBA" id="ARBA00049370"/>
    </source>
</evidence>
<sequence length="390" mass="44474">MLETITPHGGHLVNRMVAEIKRDEWLKKADTYPSITIPHTTVSDLLCIATGVFSPLTGFLTEKDYQSVCDDMRLQDGTVWSLPITLSIPEESITEIRRAPYVSLRDSTRRIVAIVQVESIYEVDLFKEAKQVYGTTDPQHPGVARLFKQSPVNLGGDIWLLHRPHEGEFSRHHYDPIQTRERFQKNGWQTVVGFQTRNPVHRAHEYIQKAALETVDGLFLHPLVGETKSDDIPASVRMKSYEVILQEYYPPQRVLLGVFPAAMRYAGPREAIFHALSRKNYGCTHFIVGRDHAGVGSYYGTYEAQEIFKQFRTEELGIIPLFFEHSFFCRKCAGMTSYKTCPHSQDDHVILSGTKVREMLQAGEIPPPEFSRTEVIQVLINGIRKKTTIQ</sequence>
<evidence type="ECO:0000256" key="1">
    <source>
        <dbReference type="ARBA" id="ARBA00005048"/>
    </source>
</evidence>
<dbReference type="PANTHER" id="PTHR43509">
    <property type="match status" value="1"/>
</dbReference>
<evidence type="ECO:0000256" key="3">
    <source>
        <dbReference type="ARBA" id="ARBA00022695"/>
    </source>
</evidence>
<evidence type="ECO:0000256" key="2">
    <source>
        <dbReference type="ARBA" id="ARBA00022679"/>
    </source>
</evidence>
<dbReference type="AlphaFoldDB" id="A0A4R3LCC5"/>
<dbReference type="OrthoDB" id="9804504at2"/>
<feature type="domain" description="Sulphate adenylyltransferase catalytic" evidence="9">
    <location>
        <begin position="173"/>
        <end position="380"/>
    </location>
</feature>
<evidence type="ECO:0000256" key="4">
    <source>
        <dbReference type="ARBA" id="ARBA00022741"/>
    </source>
</evidence>
<keyword evidence="4 8" id="KW-0547">Nucleotide-binding</keyword>
<comment type="pathway">
    <text evidence="1 8">Sulfur metabolism; hydrogen sulfide biosynthesis; sulfite from sulfate: step 1/3.</text>
</comment>
<dbReference type="NCBIfam" id="TIGR00339">
    <property type="entry name" value="sopT"/>
    <property type="match status" value="1"/>
</dbReference>
<dbReference type="InterPro" id="IPR025980">
    <property type="entry name" value="ATP-Sase_PUA-like_dom"/>
</dbReference>
<dbReference type="InterPro" id="IPR020792">
    <property type="entry name" value="SO4_adenylyltransferase_pro"/>
</dbReference>
<comment type="catalytic activity">
    <reaction evidence="7 8">
        <text>sulfate + ATP + H(+) = adenosine 5'-phosphosulfate + diphosphate</text>
        <dbReference type="Rhea" id="RHEA:18133"/>
        <dbReference type="ChEBI" id="CHEBI:15378"/>
        <dbReference type="ChEBI" id="CHEBI:16189"/>
        <dbReference type="ChEBI" id="CHEBI:30616"/>
        <dbReference type="ChEBI" id="CHEBI:33019"/>
        <dbReference type="ChEBI" id="CHEBI:58243"/>
        <dbReference type="EC" id="2.7.7.4"/>
    </reaction>
</comment>
<dbReference type="Gene3D" id="3.10.400.10">
    <property type="entry name" value="Sulfate adenylyltransferase"/>
    <property type="match status" value="1"/>
</dbReference>
<keyword evidence="2 8" id="KW-0808">Transferase</keyword>
<dbReference type="Pfam" id="PF14306">
    <property type="entry name" value="PUA_2"/>
    <property type="match status" value="1"/>
</dbReference>
<evidence type="ECO:0000256" key="6">
    <source>
        <dbReference type="ARBA" id="ARBA00037980"/>
    </source>
</evidence>